<dbReference type="Proteomes" id="UP000827284">
    <property type="component" value="Unassembled WGS sequence"/>
</dbReference>
<dbReference type="GO" id="GO:0016787">
    <property type="term" value="F:hydrolase activity"/>
    <property type="evidence" value="ECO:0007669"/>
    <property type="project" value="UniProtKB-KW"/>
</dbReference>
<dbReference type="InterPro" id="IPR027806">
    <property type="entry name" value="HARBI1_dom"/>
</dbReference>
<evidence type="ECO:0000259" key="8">
    <source>
        <dbReference type="Pfam" id="PF13359"/>
    </source>
</evidence>
<proteinExistence type="inferred from homology"/>
<dbReference type="PANTHER" id="PTHR22930">
    <property type="match status" value="1"/>
</dbReference>
<dbReference type="PANTHER" id="PTHR22930:SF85">
    <property type="entry name" value="GH03217P-RELATED"/>
    <property type="match status" value="1"/>
</dbReference>
<gene>
    <name evidence="9" type="ORF">EMPS_06961</name>
</gene>
<keyword evidence="6" id="KW-0378">Hydrolase</keyword>
<evidence type="ECO:0000313" key="10">
    <source>
        <dbReference type="Proteomes" id="UP000827284"/>
    </source>
</evidence>
<evidence type="ECO:0000313" key="9">
    <source>
        <dbReference type="EMBL" id="GJJ74603.1"/>
    </source>
</evidence>
<dbReference type="GO" id="GO:0004518">
    <property type="term" value="F:nuclease activity"/>
    <property type="evidence" value="ECO:0007669"/>
    <property type="project" value="UniProtKB-KW"/>
</dbReference>
<evidence type="ECO:0000256" key="5">
    <source>
        <dbReference type="ARBA" id="ARBA00022723"/>
    </source>
</evidence>
<evidence type="ECO:0000256" key="6">
    <source>
        <dbReference type="ARBA" id="ARBA00022801"/>
    </source>
</evidence>
<accession>A0A9P3LY02</accession>
<feature type="domain" description="DDE Tnp4" evidence="8">
    <location>
        <begin position="200"/>
        <end position="354"/>
    </location>
</feature>
<comment type="caution">
    <text evidence="9">The sequence shown here is derived from an EMBL/GenBank/DDBJ whole genome shotgun (WGS) entry which is preliminary data.</text>
</comment>
<dbReference type="Pfam" id="PF13359">
    <property type="entry name" value="DDE_Tnp_4"/>
    <property type="match status" value="1"/>
</dbReference>
<comment type="cofactor">
    <cofactor evidence="1">
        <name>a divalent metal cation</name>
        <dbReference type="ChEBI" id="CHEBI:60240"/>
    </cofactor>
</comment>
<keyword evidence="10" id="KW-1185">Reference proteome</keyword>
<keyword evidence="7" id="KW-0539">Nucleus</keyword>
<dbReference type="OrthoDB" id="2438221at2759"/>
<organism evidence="9 10">
    <name type="scientific">Entomortierella parvispora</name>
    <dbReference type="NCBI Taxonomy" id="205924"/>
    <lineage>
        <taxon>Eukaryota</taxon>
        <taxon>Fungi</taxon>
        <taxon>Fungi incertae sedis</taxon>
        <taxon>Mucoromycota</taxon>
        <taxon>Mortierellomycotina</taxon>
        <taxon>Mortierellomycetes</taxon>
        <taxon>Mortierellales</taxon>
        <taxon>Mortierellaceae</taxon>
        <taxon>Entomortierella</taxon>
    </lineage>
</organism>
<comment type="subcellular location">
    <subcellularLocation>
        <location evidence="2">Nucleus</location>
    </subcellularLocation>
</comment>
<name>A0A9P3LY02_9FUNG</name>
<evidence type="ECO:0000256" key="2">
    <source>
        <dbReference type="ARBA" id="ARBA00004123"/>
    </source>
</evidence>
<protein>
    <submittedName>
        <fullName evidence="9">Nuclease HARBI1</fullName>
    </submittedName>
</protein>
<keyword evidence="4" id="KW-0540">Nuclease</keyword>
<sequence length="417" mass="48579">MPPIRTRLRQRLIQSHEAAYARALSNHLHAQSRLPHGELSSFFTLARMHHDTLQELYQTRYVRPRVRRPASAALRKVLSEYNDDDFIKILRLSRGQVSELIDLIILSPHFKIRDGVDRQRAIELRLWVTLFRLGTRGCSINKVAWFFGIGVGSVQIFTWQTIYAIVDLQAELITWPDEERKEEIASWFKDKMFPDAIGAVDGVPFPFEMAPSYNTHEWNTYKCKHAMGATAVCDHQGRFTFVSTGYVGSMHDALAYKKCSLYTSADDFFRGRQYIIGDAAYMVSKTVIPRYRIPRGYQQRFNTLHGQARVIIEHAFGMLKLKFQSLQNLPIKITRRSDIAKASSWVMACMILHNFVRDRSNGEAWDSDLARIAAMLRKRDEAIEDVLDPILLSKNNRREGMERRDRLLWWIERNDRR</sequence>
<dbReference type="InterPro" id="IPR045249">
    <property type="entry name" value="HARBI1-like"/>
</dbReference>
<evidence type="ECO:0000256" key="3">
    <source>
        <dbReference type="ARBA" id="ARBA00006958"/>
    </source>
</evidence>
<dbReference type="EMBL" id="BQFW01000009">
    <property type="protein sequence ID" value="GJJ74603.1"/>
    <property type="molecule type" value="Genomic_DNA"/>
</dbReference>
<reference evidence="9" key="1">
    <citation type="submission" date="2021-11" db="EMBL/GenBank/DDBJ databases">
        <authorList>
            <person name="Herlambang A."/>
            <person name="Guo Y."/>
            <person name="Takashima Y."/>
            <person name="Nishizawa T."/>
        </authorList>
    </citation>
    <scope>NUCLEOTIDE SEQUENCE</scope>
    <source>
        <strain evidence="9">E1425</strain>
    </source>
</reference>
<dbReference type="GO" id="GO:0046872">
    <property type="term" value="F:metal ion binding"/>
    <property type="evidence" value="ECO:0007669"/>
    <property type="project" value="UniProtKB-KW"/>
</dbReference>
<keyword evidence="5" id="KW-0479">Metal-binding</keyword>
<dbReference type="AlphaFoldDB" id="A0A9P3LY02"/>
<reference evidence="9" key="2">
    <citation type="journal article" date="2022" name="Microbiol. Resour. Announc.">
        <title>Whole-Genome Sequence of Entomortierella parvispora E1425, a Mucoromycotan Fungus Associated with Burkholderiaceae-Related Endosymbiotic Bacteria.</title>
        <authorList>
            <person name="Herlambang A."/>
            <person name="Guo Y."/>
            <person name="Takashima Y."/>
            <person name="Narisawa K."/>
            <person name="Ohta H."/>
            <person name="Nishizawa T."/>
        </authorList>
    </citation>
    <scope>NUCLEOTIDE SEQUENCE</scope>
    <source>
        <strain evidence="9">E1425</strain>
    </source>
</reference>
<comment type="similarity">
    <text evidence="3">Belongs to the HARBI1 family.</text>
</comment>
<evidence type="ECO:0000256" key="7">
    <source>
        <dbReference type="ARBA" id="ARBA00023242"/>
    </source>
</evidence>
<evidence type="ECO:0000256" key="4">
    <source>
        <dbReference type="ARBA" id="ARBA00022722"/>
    </source>
</evidence>
<dbReference type="GO" id="GO:0005634">
    <property type="term" value="C:nucleus"/>
    <property type="evidence" value="ECO:0007669"/>
    <property type="project" value="UniProtKB-SubCell"/>
</dbReference>
<evidence type="ECO:0000256" key="1">
    <source>
        <dbReference type="ARBA" id="ARBA00001968"/>
    </source>
</evidence>